<protein>
    <submittedName>
        <fullName evidence="2">DUF2497 domain-containing protein</fullName>
    </submittedName>
</protein>
<name>A0A7X3FQF8_9HYPH</name>
<evidence type="ECO:0000256" key="1">
    <source>
        <dbReference type="SAM" id="MobiDB-lite"/>
    </source>
</evidence>
<accession>A0A7X3FQF8</accession>
<evidence type="ECO:0000313" key="2">
    <source>
        <dbReference type="EMBL" id="MVS97995.1"/>
    </source>
</evidence>
<feature type="compositionally biased region" description="Low complexity" evidence="1">
    <location>
        <begin position="28"/>
        <end position="38"/>
    </location>
</feature>
<proteinExistence type="predicted"/>
<gene>
    <name evidence="2" type="ORF">GO014_03010</name>
</gene>
<organism evidence="2 3">
    <name type="scientific">Devosia marina</name>
    <dbReference type="NCBI Taxonomy" id="2683198"/>
    <lineage>
        <taxon>Bacteria</taxon>
        <taxon>Pseudomonadati</taxon>
        <taxon>Pseudomonadota</taxon>
        <taxon>Alphaproteobacteria</taxon>
        <taxon>Hyphomicrobiales</taxon>
        <taxon>Devosiaceae</taxon>
        <taxon>Devosia</taxon>
    </lineage>
</organism>
<reference evidence="2 3" key="1">
    <citation type="submission" date="2019-12" db="EMBL/GenBank/DDBJ databases">
        <title>Devosia maris sp. nov., isolated from the deep seawater.</title>
        <authorList>
            <person name="Liu Y."/>
        </authorList>
    </citation>
    <scope>NUCLEOTIDE SEQUENCE [LARGE SCALE GENOMIC DNA]</scope>
    <source>
        <strain evidence="2 3">L53-10-65</strain>
    </source>
</reference>
<dbReference type="EMBL" id="WQRF01000001">
    <property type="protein sequence ID" value="MVS97995.1"/>
    <property type="molecule type" value="Genomic_DNA"/>
</dbReference>
<feature type="compositionally biased region" description="Basic and acidic residues" evidence="1">
    <location>
        <begin position="1"/>
        <end position="10"/>
    </location>
</feature>
<dbReference type="InterPro" id="IPR019632">
    <property type="entry name" value="DUF2497"/>
</dbReference>
<feature type="compositionally biased region" description="Low complexity" evidence="1">
    <location>
        <begin position="138"/>
        <end position="149"/>
    </location>
</feature>
<evidence type="ECO:0000313" key="3">
    <source>
        <dbReference type="Proteomes" id="UP000438106"/>
    </source>
</evidence>
<feature type="compositionally biased region" description="Acidic residues" evidence="1">
    <location>
        <begin position="108"/>
        <end position="120"/>
    </location>
</feature>
<dbReference type="RefSeq" id="WP_157289071.1">
    <property type="nucleotide sequence ID" value="NZ_WQRF01000001.1"/>
</dbReference>
<feature type="region of interest" description="Disordered" evidence="1">
    <location>
        <begin position="1"/>
        <end position="194"/>
    </location>
</feature>
<dbReference type="Proteomes" id="UP000438106">
    <property type="component" value="Unassembled WGS sequence"/>
</dbReference>
<dbReference type="AlphaFoldDB" id="A0A7X3FQF8"/>
<dbReference type="Pfam" id="PF10691">
    <property type="entry name" value="DUF2497"/>
    <property type="match status" value="1"/>
</dbReference>
<feature type="compositionally biased region" description="Acidic residues" evidence="1">
    <location>
        <begin position="151"/>
        <end position="173"/>
    </location>
</feature>
<keyword evidence="3" id="KW-1185">Reference proteome</keyword>
<comment type="caution">
    <text evidence="2">The sequence shown here is derived from an EMBL/GenBank/DDBJ whole genome shotgun (WGS) entry which is preliminary data.</text>
</comment>
<sequence length="263" mass="28172">MNKPAHKEPSMDEILSSIRQIIADDDAAGAPRRPSAQSAPPPMQAAPAKPLGDQDDRDLSDMLDDIEPLALSPSQIIEEGEDADGFSFDSILADTESAETEAPRLVEAEDVTFDAEDDLPSFEPAPARELPADPPAPAAKSAPEPAVQPEPEPEPEPAFDPELEAAPEPEPVIEEPVAQAESLPDPTLTTDMADQLLEPATRAAVRGSIGKLSALGIGNPGLTIEAMMRDMLRPMLKEWLDENLPAVVERMVEKEIARVSRGE</sequence>